<evidence type="ECO:0000256" key="1">
    <source>
        <dbReference type="ARBA" id="ARBA00000085"/>
    </source>
</evidence>
<comment type="catalytic activity">
    <reaction evidence="1">
        <text>ATP + protein L-histidine = ADP + protein N-phospho-L-histidine.</text>
        <dbReference type="EC" id="2.7.13.3"/>
    </reaction>
</comment>
<dbReference type="HOGENOM" id="CLU_739281_0_0_3"/>
<feature type="transmembrane region" description="Helical" evidence="6">
    <location>
        <begin position="31"/>
        <end position="48"/>
    </location>
</feature>
<evidence type="ECO:0000256" key="6">
    <source>
        <dbReference type="SAM" id="Phobius"/>
    </source>
</evidence>
<dbReference type="OrthoDB" id="418136at2"/>
<dbReference type="SMART" id="SM00388">
    <property type="entry name" value="HisKA"/>
    <property type="match status" value="1"/>
</dbReference>
<keyword evidence="6" id="KW-1133">Transmembrane helix</keyword>
<evidence type="ECO:0000313" key="9">
    <source>
        <dbReference type="Proteomes" id="UP000008206"/>
    </source>
</evidence>
<dbReference type="CDD" id="cd00082">
    <property type="entry name" value="HisKA"/>
    <property type="match status" value="1"/>
</dbReference>
<evidence type="ECO:0000259" key="7">
    <source>
        <dbReference type="PROSITE" id="PS50109"/>
    </source>
</evidence>
<dbReference type="EC" id="2.7.13.3" evidence="2"/>
<dbReference type="CDD" id="cd00075">
    <property type="entry name" value="HATPase"/>
    <property type="match status" value="1"/>
</dbReference>
<dbReference type="Proteomes" id="UP000008206">
    <property type="component" value="Chromosome"/>
</dbReference>
<name>E0UCQ5_GLOV7</name>
<dbReference type="RefSeq" id="WP_013323318.1">
    <property type="nucleotide sequence ID" value="NC_014501.1"/>
</dbReference>
<dbReference type="PANTHER" id="PTHR43547">
    <property type="entry name" value="TWO-COMPONENT HISTIDINE KINASE"/>
    <property type="match status" value="1"/>
</dbReference>
<evidence type="ECO:0000256" key="4">
    <source>
        <dbReference type="ARBA" id="ARBA00022777"/>
    </source>
</evidence>
<dbReference type="InterPro" id="IPR003661">
    <property type="entry name" value="HisK_dim/P_dom"/>
</dbReference>
<dbReference type="Pfam" id="PF02518">
    <property type="entry name" value="HATPase_c"/>
    <property type="match status" value="1"/>
</dbReference>
<dbReference type="STRING" id="497965.Cyan7822_3299"/>
<proteinExistence type="predicted"/>
<dbReference type="InterPro" id="IPR003594">
    <property type="entry name" value="HATPase_dom"/>
</dbReference>
<evidence type="ECO:0000256" key="3">
    <source>
        <dbReference type="ARBA" id="ARBA00022553"/>
    </source>
</evidence>
<dbReference type="AlphaFoldDB" id="E0UCQ5"/>
<dbReference type="SUPFAM" id="SSF55874">
    <property type="entry name" value="ATPase domain of HSP90 chaperone/DNA topoisomerase II/histidine kinase"/>
    <property type="match status" value="1"/>
</dbReference>
<keyword evidence="4 8" id="KW-0418">Kinase</keyword>
<keyword evidence="9" id="KW-1185">Reference proteome</keyword>
<dbReference type="InterPro" id="IPR004358">
    <property type="entry name" value="Sig_transdc_His_kin-like_C"/>
</dbReference>
<dbReference type="eggNOG" id="COG2205">
    <property type="taxonomic scope" value="Bacteria"/>
</dbReference>
<keyword evidence="5" id="KW-0902">Two-component regulatory system</keyword>
<feature type="transmembrane region" description="Helical" evidence="6">
    <location>
        <begin position="7"/>
        <end position="25"/>
    </location>
</feature>
<dbReference type="InterPro" id="IPR036890">
    <property type="entry name" value="HATPase_C_sf"/>
</dbReference>
<protein>
    <recommendedName>
        <fullName evidence="2">histidine kinase</fullName>
        <ecNumber evidence="2">2.7.13.3</ecNumber>
    </recommendedName>
</protein>
<dbReference type="PANTHER" id="PTHR43547:SF2">
    <property type="entry name" value="HYBRID SIGNAL TRANSDUCTION HISTIDINE KINASE C"/>
    <property type="match status" value="1"/>
</dbReference>
<dbReference type="EMBL" id="CP002198">
    <property type="protein sequence ID" value="ADN15249.1"/>
    <property type="molecule type" value="Genomic_DNA"/>
</dbReference>
<evidence type="ECO:0000256" key="5">
    <source>
        <dbReference type="ARBA" id="ARBA00023012"/>
    </source>
</evidence>
<evidence type="ECO:0000256" key="2">
    <source>
        <dbReference type="ARBA" id="ARBA00012438"/>
    </source>
</evidence>
<dbReference type="PRINTS" id="PR00344">
    <property type="entry name" value="BCTRLSENSOR"/>
</dbReference>
<accession>E0UCQ5</accession>
<organism evidence="8 9">
    <name type="scientific">Gloeothece verrucosa (strain PCC 7822)</name>
    <name type="common">Cyanothece sp. (strain PCC 7822)</name>
    <dbReference type="NCBI Taxonomy" id="497965"/>
    <lineage>
        <taxon>Bacteria</taxon>
        <taxon>Bacillati</taxon>
        <taxon>Cyanobacteriota</taxon>
        <taxon>Cyanophyceae</taxon>
        <taxon>Oscillatoriophycideae</taxon>
        <taxon>Chroococcales</taxon>
        <taxon>Aphanothecaceae</taxon>
        <taxon>Gloeothece</taxon>
        <taxon>Gloeothece verrucosa</taxon>
    </lineage>
</organism>
<dbReference type="SMART" id="SM00387">
    <property type="entry name" value="HATPase_c"/>
    <property type="match status" value="1"/>
</dbReference>
<reference evidence="9" key="1">
    <citation type="journal article" date="2011" name="MBio">
        <title>Novel metabolic attributes of the genus Cyanothece, comprising a group of unicellular nitrogen-fixing Cyanobacteria.</title>
        <authorList>
            <person name="Bandyopadhyay A."/>
            <person name="Elvitigala T."/>
            <person name="Welsh E."/>
            <person name="Stockel J."/>
            <person name="Liberton M."/>
            <person name="Min H."/>
            <person name="Sherman L.A."/>
            <person name="Pakrasi H.B."/>
        </authorList>
    </citation>
    <scope>NUCLEOTIDE SEQUENCE [LARGE SCALE GENOMIC DNA]</scope>
    <source>
        <strain evidence="9">PCC 7822</strain>
    </source>
</reference>
<dbReference type="KEGG" id="cyj:Cyan7822_3299"/>
<keyword evidence="4 8" id="KW-0808">Transferase</keyword>
<dbReference type="Pfam" id="PF00512">
    <property type="entry name" value="HisKA"/>
    <property type="match status" value="1"/>
</dbReference>
<dbReference type="GO" id="GO:0000155">
    <property type="term" value="F:phosphorelay sensor kinase activity"/>
    <property type="evidence" value="ECO:0007669"/>
    <property type="project" value="InterPro"/>
</dbReference>
<dbReference type="InterPro" id="IPR005467">
    <property type="entry name" value="His_kinase_dom"/>
</dbReference>
<dbReference type="SUPFAM" id="SSF47384">
    <property type="entry name" value="Homodimeric domain of signal transducing histidine kinase"/>
    <property type="match status" value="1"/>
</dbReference>
<sequence>MKGSKPLIYWLILLFFAVILSLEYATPAEYVFGYFYIVPIVLASYKLTKKATLRLTLIGVGLTLSNLVFPQLEIETLAITVNRLIAVLALWVTGSLAVRIRQYEEEINRQQAQLQAQQQLAAVREDFISTLTHDLKTPLLGAIETIKGIKAGLFGEITPQHQKVLEMMLRSHRSSLELVQTLLDVYRNDIEGIQLQCEPVNLASIAAEVIATLTNLAATRQVYVVLSCGDSDFRTHFWVNGDVLQLQRVFSNLIINGINHSPRGGRVEVKLETEGDFQLVKILDNGQGITPNELPHLFERFYQGTGDRQASGTGLGLYLTRQIITAHGGKIWAANRSPMGAIFIFCLKAIPLPNNDLN</sequence>
<dbReference type="PROSITE" id="PS50109">
    <property type="entry name" value="HIS_KIN"/>
    <property type="match status" value="1"/>
</dbReference>
<keyword evidence="6" id="KW-0472">Membrane</keyword>
<dbReference type="InterPro" id="IPR036097">
    <property type="entry name" value="HisK_dim/P_sf"/>
</dbReference>
<gene>
    <name evidence="8" type="ordered locus">Cyan7822_3299</name>
</gene>
<feature type="domain" description="Histidine kinase" evidence="7">
    <location>
        <begin position="130"/>
        <end position="351"/>
    </location>
</feature>
<keyword evidence="6" id="KW-0812">Transmembrane</keyword>
<dbReference type="Gene3D" id="3.30.565.10">
    <property type="entry name" value="Histidine kinase-like ATPase, C-terminal domain"/>
    <property type="match status" value="1"/>
</dbReference>
<evidence type="ECO:0000313" key="8">
    <source>
        <dbReference type="EMBL" id="ADN15249.1"/>
    </source>
</evidence>
<keyword evidence="3" id="KW-0597">Phosphoprotein</keyword>
<dbReference type="Gene3D" id="1.10.287.130">
    <property type="match status" value="1"/>
</dbReference>